<sequence length="77" mass="8840">MVRSCSFLVLNIKSTFHQTRQFQISNVTGNTEAQRVLSRERNESLAVPNQSQSSPASHSQIMIGWNYGPFSRIIFYF</sequence>
<feature type="compositionally biased region" description="Polar residues" evidence="1">
    <location>
        <begin position="47"/>
        <end position="58"/>
    </location>
</feature>
<dbReference type="AlphaFoldDB" id="A0A8J4QRJ5"/>
<evidence type="ECO:0000313" key="2">
    <source>
        <dbReference type="EMBL" id="KAF3956422.1"/>
    </source>
</evidence>
<dbReference type="Proteomes" id="UP000737018">
    <property type="component" value="Unassembled WGS sequence"/>
</dbReference>
<organism evidence="2 3">
    <name type="scientific">Castanea mollissima</name>
    <name type="common">Chinese chestnut</name>
    <dbReference type="NCBI Taxonomy" id="60419"/>
    <lineage>
        <taxon>Eukaryota</taxon>
        <taxon>Viridiplantae</taxon>
        <taxon>Streptophyta</taxon>
        <taxon>Embryophyta</taxon>
        <taxon>Tracheophyta</taxon>
        <taxon>Spermatophyta</taxon>
        <taxon>Magnoliopsida</taxon>
        <taxon>eudicotyledons</taxon>
        <taxon>Gunneridae</taxon>
        <taxon>Pentapetalae</taxon>
        <taxon>rosids</taxon>
        <taxon>fabids</taxon>
        <taxon>Fagales</taxon>
        <taxon>Fagaceae</taxon>
        <taxon>Castanea</taxon>
    </lineage>
</organism>
<protein>
    <submittedName>
        <fullName evidence="2">Uncharacterized protein</fullName>
    </submittedName>
</protein>
<dbReference type="EMBL" id="JRKL02003095">
    <property type="protein sequence ID" value="KAF3956422.1"/>
    <property type="molecule type" value="Genomic_DNA"/>
</dbReference>
<name>A0A8J4QRJ5_9ROSI</name>
<feature type="region of interest" description="Disordered" evidence="1">
    <location>
        <begin position="39"/>
        <end position="58"/>
    </location>
</feature>
<evidence type="ECO:0000313" key="3">
    <source>
        <dbReference type="Proteomes" id="UP000737018"/>
    </source>
</evidence>
<reference evidence="2" key="1">
    <citation type="submission" date="2020-03" db="EMBL/GenBank/DDBJ databases">
        <title>Castanea mollissima Vanexum genome sequencing.</title>
        <authorList>
            <person name="Staton M."/>
        </authorList>
    </citation>
    <scope>NUCLEOTIDE SEQUENCE</scope>
    <source>
        <tissue evidence="2">Leaf</tissue>
    </source>
</reference>
<keyword evidence="3" id="KW-1185">Reference proteome</keyword>
<gene>
    <name evidence="2" type="ORF">CMV_018445</name>
</gene>
<accession>A0A8J4QRJ5</accession>
<comment type="caution">
    <text evidence="2">The sequence shown here is derived from an EMBL/GenBank/DDBJ whole genome shotgun (WGS) entry which is preliminary data.</text>
</comment>
<proteinExistence type="predicted"/>
<evidence type="ECO:0000256" key="1">
    <source>
        <dbReference type="SAM" id="MobiDB-lite"/>
    </source>
</evidence>